<keyword evidence="1" id="KW-0732">Signal</keyword>
<gene>
    <name evidence="2" type="ORF">RHO25_011169</name>
</gene>
<dbReference type="GeneID" id="90644720"/>
<feature type="signal peptide" evidence="1">
    <location>
        <begin position="1"/>
        <end position="18"/>
    </location>
</feature>
<sequence>MHFLRSVIVVSLAAVANAQLTGQQIAEEILEVTHEIQKVNYIAERLNHESEYNEKERLLNGIEKVASYTRAGAREIQRTDRSVKTRQTMEADLPQCEDAVDVDKCHEDIITHTPPPAALKTRQTSYTLSDEELGDICKTFAGYTTIQQDLLETMVEKRSIMDASQLRDEASKWLRDLRRASNALTAVVVPHLTTCSENAVKKKDGLVQSFKLAVEAYDSA</sequence>
<feature type="chain" id="PRO_5046252188" evidence="1">
    <location>
        <begin position="19"/>
        <end position="220"/>
    </location>
</feature>
<evidence type="ECO:0000256" key="1">
    <source>
        <dbReference type="SAM" id="SignalP"/>
    </source>
</evidence>
<dbReference type="RefSeq" id="XP_065459448.1">
    <property type="nucleotide sequence ID" value="XM_065603376.1"/>
</dbReference>
<evidence type="ECO:0000313" key="2">
    <source>
        <dbReference type="EMBL" id="WPB06512.1"/>
    </source>
</evidence>
<proteinExistence type="predicted"/>
<keyword evidence="3" id="KW-1185">Reference proteome</keyword>
<reference evidence="2 3" key="1">
    <citation type="submission" date="2023-09" db="EMBL/GenBank/DDBJ databases">
        <title>Complete-Gapless Cercospora beticola genome.</title>
        <authorList>
            <person name="Wyatt N.A."/>
            <person name="Spanner R.E."/>
            <person name="Bolton M.D."/>
        </authorList>
    </citation>
    <scope>NUCLEOTIDE SEQUENCE [LARGE SCALE GENOMIC DNA]</scope>
    <source>
        <strain evidence="2">Cb09-40</strain>
    </source>
</reference>
<organism evidence="2 3">
    <name type="scientific">Cercospora beticola</name>
    <name type="common">Sugarbeet leaf spot fungus</name>
    <dbReference type="NCBI Taxonomy" id="122368"/>
    <lineage>
        <taxon>Eukaryota</taxon>
        <taxon>Fungi</taxon>
        <taxon>Dikarya</taxon>
        <taxon>Ascomycota</taxon>
        <taxon>Pezizomycotina</taxon>
        <taxon>Dothideomycetes</taxon>
        <taxon>Dothideomycetidae</taxon>
        <taxon>Mycosphaerellales</taxon>
        <taxon>Mycosphaerellaceae</taxon>
        <taxon>Cercospora</taxon>
    </lineage>
</organism>
<accession>A0ABZ0P4A3</accession>
<protein>
    <submittedName>
        <fullName evidence="2">Uncharacterized protein</fullName>
    </submittedName>
</protein>
<dbReference type="Proteomes" id="UP001302367">
    <property type="component" value="Chromosome 7"/>
</dbReference>
<dbReference type="EMBL" id="CP134190">
    <property type="protein sequence ID" value="WPB06512.1"/>
    <property type="molecule type" value="Genomic_DNA"/>
</dbReference>
<name>A0ABZ0P4A3_CERBT</name>
<evidence type="ECO:0000313" key="3">
    <source>
        <dbReference type="Proteomes" id="UP001302367"/>
    </source>
</evidence>